<dbReference type="Proteomes" id="UP001055811">
    <property type="component" value="Linkage Group LG08"/>
</dbReference>
<protein>
    <submittedName>
        <fullName evidence="1">Uncharacterized protein</fullName>
    </submittedName>
</protein>
<keyword evidence="2" id="KW-1185">Reference proteome</keyword>
<reference evidence="1 2" key="2">
    <citation type="journal article" date="2022" name="Mol. Ecol. Resour.">
        <title>The genomes of chicory, endive, great burdock and yacon provide insights into Asteraceae paleo-polyploidization history and plant inulin production.</title>
        <authorList>
            <person name="Fan W."/>
            <person name="Wang S."/>
            <person name="Wang H."/>
            <person name="Wang A."/>
            <person name="Jiang F."/>
            <person name="Liu H."/>
            <person name="Zhao H."/>
            <person name="Xu D."/>
            <person name="Zhang Y."/>
        </authorList>
    </citation>
    <scope>NUCLEOTIDE SEQUENCE [LARGE SCALE GENOMIC DNA]</scope>
    <source>
        <strain evidence="2">cv. Punajuju</strain>
        <tissue evidence="1">Leaves</tissue>
    </source>
</reference>
<organism evidence="1 2">
    <name type="scientific">Cichorium intybus</name>
    <name type="common">Chicory</name>
    <dbReference type="NCBI Taxonomy" id="13427"/>
    <lineage>
        <taxon>Eukaryota</taxon>
        <taxon>Viridiplantae</taxon>
        <taxon>Streptophyta</taxon>
        <taxon>Embryophyta</taxon>
        <taxon>Tracheophyta</taxon>
        <taxon>Spermatophyta</taxon>
        <taxon>Magnoliopsida</taxon>
        <taxon>eudicotyledons</taxon>
        <taxon>Gunneridae</taxon>
        <taxon>Pentapetalae</taxon>
        <taxon>asterids</taxon>
        <taxon>campanulids</taxon>
        <taxon>Asterales</taxon>
        <taxon>Asteraceae</taxon>
        <taxon>Cichorioideae</taxon>
        <taxon>Cichorieae</taxon>
        <taxon>Cichoriinae</taxon>
        <taxon>Cichorium</taxon>
    </lineage>
</organism>
<comment type="caution">
    <text evidence="1">The sequence shown here is derived from an EMBL/GenBank/DDBJ whole genome shotgun (WGS) entry which is preliminary data.</text>
</comment>
<sequence length="68" mass="7761">MPSNFKHSLCDSVYCELSSSSFPPFSHRKAGPQFSPLLFELPIRGSSTLYDKVSSERSFKFSISYRFT</sequence>
<gene>
    <name evidence="1" type="ORF">L2E82_45691</name>
</gene>
<accession>A0ACB8ZTZ9</accession>
<evidence type="ECO:0000313" key="1">
    <source>
        <dbReference type="EMBL" id="KAI3701048.1"/>
    </source>
</evidence>
<evidence type="ECO:0000313" key="2">
    <source>
        <dbReference type="Proteomes" id="UP001055811"/>
    </source>
</evidence>
<proteinExistence type="predicted"/>
<reference evidence="2" key="1">
    <citation type="journal article" date="2022" name="Mol. Ecol. Resour.">
        <title>The genomes of chicory, endive, great burdock and yacon provide insights into Asteraceae palaeo-polyploidization history and plant inulin production.</title>
        <authorList>
            <person name="Fan W."/>
            <person name="Wang S."/>
            <person name="Wang H."/>
            <person name="Wang A."/>
            <person name="Jiang F."/>
            <person name="Liu H."/>
            <person name="Zhao H."/>
            <person name="Xu D."/>
            <person name="Zhang Y."/>
        </authorList>
    </citation>
    <scope>NUCLEOTIDE SEQUENCE [LARGE SCALE GENOMIC DNA]</scope>
    <source>
        <strain evidence="2">cv. Punajuju</strain>
    </source>
</reference>
<name>A0ACB8ZTZ9_CICIN</name>
<dbReference type="EMBL" id="CM042016">
    <property type="protein sequence ID" value="KAI3701048.1"/>
    <property type="molecule type" value="Genomic_DNA"/>
</dbReference>